<dbReference type="InterPro" id="IPR006153">
    <property type="entry name" value="Cation/H_exchanger_TM"/>
</dbReference>
<feature type="transmembrane region" description="Helical" evidence="11">
    <location>
        <begin position="323"/>
        <end position="343"/>
    </location>
</feature>
<dbReference type="InterPro" id="IPR038770">
    <property type="entry name" value="Na+/solute_symporter_sf"/>
</dbReference>
<dbReference type="AlphaFoldDB" id="A0A6F8VET0"/>
<keyword evidence="8" id="KW-0406">Ion transport</keyword>
<keyword evidence="7 11" id="KW-1133">Transmembrane helix</keyword>
<evidence type="ECO:0000256" key="1">
    <source>
        <dbReference type="ARBA" id="ARBA00004127"/>
    </source>
</evidence>
<feature type="transmembrane region" description="Helical" evidence="11">
    <location>
        <begin position="57"/>
        <end position="75"/>
    </location>
</feature>
<feature type="compositionally biased region" description="Pro residues" evidence="10">
    <location>
        <begin position="581"/>
        <end position="590"/>
    </location>
</feature>
<proteinExistence type="predicted"/>
<dbReference type="Gene3D" id="1.20.1530.20">
    <property type="match status" value="1"/>
</dbReference>
<feature type="transmembrane region" description="Helical" evidence="11">
    <location>
        <begin position="151"/>
        <end position="170"/>
    </location>
</feature>
<sequence>MHSQLLFLVLLLTAAMVTVGIARRFRLPAMLAYLAVGAAMGWYGVDFVANEQEVEFTAEFGIVFLMFSIGLEFSLTRLKSMRSLVFGFGAAQLLLTAIGTGLVTWFGYQQGWRAGVAVGLAVAMSSTAIVAKMLSERFELHSRSGRQTMGVLLFQDLAVVPCLILLPALAQPEGDLVRSLSIALGIAVAVLASLIWVGQRVMRRVFDTVAHIRSTELFVLTALWVVVTLSFVTASSGLSMALGAFVGGMLISETAYRHQVEADIRPFRDIFLGFFFITVGMMLDLGYVLSHFPLLLLAVLLLVGGKGIVVLAISLAARCGLDVALRTAAQLAQAGEFGLVLIGLAREQHLIADDVFQITLTAMLLSMFIAPFLINHASRMSSRLAHGDWSHKAKVIHDIASTSMEFDQHVILCGYGRSGQRVGEFLAAEGIPFIAIDLDPSHVQHSGAEGGKVVFGNADRPEVLKAAGIARARAVVIAYPDAHSAERAVRQVRLTRPEIPVVVRAPDDSVAKYLKLAGATEVIPEVLEGSLMLAAETLAQLGIPVERAMARVRETRSKRYASLRDFYSEEPVVSKEKLTPPASPTTTPPG</sequence>
<feature type="domain" description="RCK N-terminal" evidence="12">
    <location>
        <begin position="407"/>
        <end position="524"/>
    </location>
</feature>
<organism evidence="13 14">
    <name type="scientific">Sulfurimicrobium lacus</name>
    <dbReference type="NCBI Taxonomy" id="2715678"/>
    <lineage>
        <taxon>Bacteria</taxon>
        <taxon>Pseudomonadati</taxon>
        <taxon>Pseudomonadota</taxon>
        <taxon>Betaproteobacteria</taxon>
        <taxon>Nitrosomonadales</taxon>
        <taxon>Sulfuricellaceae</taxon>
        <taxon>Sulfurimicrobium</taxon>
    </lineage>
</organism>
<evidence type="ECO:0000256" key="4">
    <source>
        <dbReference type="ARBA" id="ARBA00022538"/>
    </source>
</evidence>
<evidence type="ECO:0000256" key="7">
    <source>
        <dbReference type="ARBA" id="ARBA00022989"/>
    </source>
</evidence>
<feature type="transmembrane region" description="Helical" evidence="11">
    <location>
        <begin position="112"/>
        <end position="131"/>
    </location>
</feature>
<dbReference type="PROSITE" id="PS51201">
    <property type="entry name" value="RCK_N"/>
    <property type="match status" value="1"/>
</dbReference>
<keyword evidence="5 11" id="KW-0812">Transmembrane</keyword>
<evidence type="ECO:0000313" key="13">
    <source>
        <dbReference type="EMBL" id="BCB27265.1"/>
    </source>
</evidence>
<dbReference type="GO" id="GO:0005886">
    <property type="term" value="C:plasma membrane"/>
    <property type="evidence" value="ECO:0007669"/>
    <property type="project" value="TreeGrafter"/>
</dbReference>
<dbReference type="SUPFAM" id="SSF51735">
    <property type="entry name" value="NAD(P)-binding Rossmann-fold domains"/>
    <property type="match status" value="1"/>
</dbReference>
<feature type="transmembrane region" description="Helical" evidence="11">
    <location>
        <begin position="270"/>
        <end position="289"/>
    </location>
</feature>
<keyword evidence="4" id="KW-0633">Potassium transport</keyword>
<dbReference type="RefSeq" id="WP_173064569.1">
    <property type="nucleotide sequence ID" value="NZ_AP022853.1"/>
</dbReference>
<accession>A0A6F8VET0</accession>
<evidence type="ECO:0000256" key="3">
    <source>
        <dbReference type="ARBA" id="ARBA00022449"/>
    </source>
</evidence>
<feature type="transmembrane region" description="Helical" evidence="11">
    <location>
        <begin position="29"/>
        <end position="45"/>
    </location>
</feature>
<evidence type="ECO:0000256" key="11">
    <source>
        <dbReference type="SAM" id="Phobius"/>
    </source>
</evidence>
<dbReference type="KEGG" id="slac:SKTS_21510"/>
<keyword evidence="9 11" id="KW-0472">Membrane</keyword>
<evidence type="ECO:0000256" key="9">
    <source>
        <dbReference type="ARBA" id="ARBA00023136"/>
    </source>
</evidence>
<feature type="transmembrane region" description="Helical" evidence="11">
    <location>
        <begin position="240"/>
        <end position="258"/>
    </location>
</feature>
<feature type="transmembrane region" description="Helical" evidence="11">
    <location>
        <begin position="84"/>
        <end position="106"/>
    </location>
</feature>
<keyword evidence="2" id="KW-0813">Transport</keyword>
<dbReference type="GO" id="GO:1902600">
    <property type="term" value="P:proton transmembrane transport"/>
    <property type="evidence" value="ECO:0007669"/>
    <property type="project" value="InterPro"/>
</dbReference>
<comment type="subcellular location">
    <subcellularLocation>
        <location evidence="1">Endomembrane system</location>
        <topology evidence="1">Multi-pass membrane protein</topology>
    </subcellularLocation>
</comment>
<evidence type="ECO:0000256" key="5">
    <source>
        <dbReference type="ARBA" id="ARBA00022692"/>
    </source>
</evidence>
<name>A0A6F8VET0_9PROT</name>
<keyword evidence="6" id="KW-0630">Potassium</keyword>
<feature type="transmembrane region" description="Helical" evidence="11">
    <location>
        <begin position="6"/>
        <end position="22"/>
    </location>
</feature>
<feature type="region of interest" description="Disordered" evidence="10">
    <location>
        <begin position="570"/>
        <end position="590"/>
    </location>
</feature>
<dbReference type="Pfam" id="PF00999">
    <property type="entry name" value="Na_H_Exchanger"/>
    <property type="match status" value="1"/>
</dbReference>
<dbReference type="InterPro" id="IPR036291">
    <property type="entry name" value="NAD(P)-bd_dom_sf"/>
</dbReference>
<protein>
    <submittedName>
        <fullName evidence="13">Sodium/hydrogen exchanger family protein</fullName>
    </submittedName>
</protein>
<evidence type="ECO:0000256" key="8">
    <source>
        <dbReference type="ARBA" id="ARBA00023065"/>
    </source>
</evidence>
<feature type="transmembrane region" description="Helical" evidence="11">
    <location>
        <begin position="217"/>
        <end position="234"/>
    </location>
</feature>
<dbReference type="Pfam" id="PF02254">
    <property type="entry name" value="TrkA_N"/>
    <property type="match status" value="1"/>
</dbReference>
<feature type="transmembrane region" description="Helical" evidence="11">
    <location>
        <begin position="295"/>
        <end position="316"/>
    </location>
</feature>
<dbReference type="Gene3D" id="3.40.50.720">
    <property type="entry name" value="NAD(P)-binding Rossmann-like Domain"/>
    <property type="match status" value="1"/>
</dbReference>
<keyword evidence="14" id="KW-1185">Reference proteome</keyword>
<reference evidence="14" key="1">
    <citation type="submission" date="2020-03" db="EMBL/GenBank/DDBJ databases">
        <title>Complete genome sequence of sulfur-oxidizing bacterium skT11.</title>
        <authorList>
            <person name="Kanda M."/>
            <person name="Kojima H."/>
            <person name="Fukui M."/>
        </authorList>
    </citation>
    <scope>NUCLEOTIDE SEQUENCE [LARGE SCALE GENOMIC DNA]</scope>
    <source>
        <strain evidence="14">skT11</strain>
    </source>
</reference>
<dbReference type="PANTHER" id="PTHR46157:SF4">
    <property type="entry name" value="K(+) EFFLUX ANTIPORTER 3, CHLOROPLASTIC"/>
    <property type="match status" value="1"/>
</dbReference>
<evidence type="ECO:0000313" key="14">
    <source>
        <dbReference type="Proteomes" id="UP000502260"/>
    </source>
</evidence>
<evidence type="ECO:0000256" key="10">
    <source>
        <dbReference type="SAM" id="MobiDB-lite"/>
    </source>
</evidence>
<feature type="transmembrane region" description="Helical" evidence="11">
    <location>
        <begin position="176"/>
        <end position="197"/>
    </location>
</feature>
<evidence type="ECO:0000256" key="2">
    <source>
        <dbReference type="ARBA" id="ARBA00022448"/>
    </source>
</evidence>
<evidence type="ECO:0000256" key="6">
    <source>
        <dbReference type="ARBA" id="ARBA00022958"/>
    </source>
</evidence>
<feature type="transmembrane region" description="Helical" evidence="11">
    <location>
        <begin position="355"/>
        <end position="374"/>
    </location>
</feature>
<keyword evidence="3" id="KW-0050">Antiport</keyword>
<evidence type="ECO:0000259" key="12">
    <source>
        <dbReference type="PROSITE" id="PS51201"/>
    </source>
</evidence>
<dbReference type="EMBL" id="AP022853">
    <property type="protein sequence ID" value="BCB27265.1"/>
    <property type="molecule type" value="Genomic_DNA"/>
</dbReference>
<dbReference type="Proteomes" id="UP000502260">
    <property type="component" value="Chromosome"/>
</dbReference>
<dbReference type="InterPro" id="IPR003148">
    <property type="entry name" value="RCK_N"/>
</dbReference>
<dbReference type="GO" id="GO:0015297">
    <property type="term" value="F:antiporter activity"/>
    <property type="evidence" value="ECO:0007669"/>
    <property type="project" value="UniProtKB-KW"/>
</dbReference>
<dbReference type="GO" id="GO:0006813">
    <property type="term" value="P:potassium ion transport"/>
    <property type="evidence" value="ECO:0007669"/>
    <property type="project" value="UniProtKB-KW"/>
</dbReference>
<dbReference type="PANTHER" id="PTHR46157">
    <property type="entry name" value="K(+) EFFLUX ANTIPORTER 3, CHLOROPLASTIC"/>
    <property type="match status" value="1"/>
</dbReference>
<dbReference type="GO" id="GO:0012505">
    <property type="term" value="C:endomembrane system"/>
    <property type="evidence" value="ECO:0007669"/>
    <property type="project" value="UniProtKB-SubCell"/>
</dbReference>
<dbReference type="FunFam" id="3.40.50.720:FF:000036">
    <property type="entry name" value="Glutathione-regulated potassium-efflux system protein KefB"/>
    <property type="match status" value="1"/>
</dbReference>
<gene>
    <name evidence="13" type="ORF">SKTS_21510</name>
</gene>